<organism evidence="2 3">
    <name type="scientific">Algicella marina</name>
    <dbReference type="NCBI Taxonomy" id="2683284"/>
    <lineage>
        <taxon>Bacteria</taxon>
        <taxon>Pseudomonadati</taxon>
        <taxon>Pseudomonadota</taxon>
        <taxon>Alphaproteobacteria</taxon>
        <taxon>Rhodobacterales</taxon>
        <taxon>Paracoccaceae</taxon>
        <taxon>Algicella</taxon>
    </lineage>
</organism>
<name>A0A6P1T2G9_9RHOB</name>
<sequence>MAHPYKTLPQRAYWRPAVGMPDPLEISELWQPKRNFLKGEKVSTFGSCFAQHFGQALQRHGYAWFDAEPAPKPLPAEDAKKFNYGVFSARTGNIYTAAMLSQWLDWALGQAEPPAEVWEHEGRFFDPFRPAIEPGGFASREELLATRAHTITSFRRAIEETDHFVFTMGLTEGWINSEHEYSYAMCPGTLAGEFDEARHRFVNWRYTEVARHMRQVLRRIAKVNSNIHVLLTVSPVPLTATASGSHVLPATTYSKSVLRAVAGDLAEDFDFVEYFPSYEIITAPVFGGRFFETNRRSVKPEGVEHVMKTFFAGLASAFGEAQDEVTVPTVDEMEPEGEDELVCEEQMLDAFSRR</sequence>
<dbReference type="KEGG" id="amaq:GO499_11005"/>
<feature type="domain" description="GSCFA" evidence="1">
    <location>
        <begin position="41"/>
        <end position="310"/>
    </location>
</feature>
<evidence type="ECO:0000313" key="2">
    <source>
        <dbReference type="EMBL" id="QHQ35666.1"/>
    </source>
</evidence>
<dbReference type="Proteomes" id="UP000464495">
    <property type="component" value="Chromosome"/>
</dbReference>
<gene>
    <name evidence="2" type="ORF">GO499_11005</name>
</gene>
<accession>A0A6P1T2G9</accession>
<dbReference type="RefSeq" id="WP_161862226.1">
    <property type="nucleotide sequence ID" value="NZ_CP046620.1"/>
</dbReference>
<proteinExistence type="predicted"/>
<evidence type="ECO:0000313" key="3">
    <source>
        <dbReference type="Proteomes" id="UP000464495"/>
    </source>
</evidence>
<reference evidence="2 3" key="1">
    <citation type="submission" date="2019-12" db="EMBL/GenBank/DDBJ databases">
        <title>Complete genome sequence of Algicella marina strain 9Alg 56(T) isolated from the red alga Tichocarpus crinitus.</title>
        <authorList>
            <person name="Kim S.-G."/>
            <person name="Nedashkovskaya O.I."/>
        </authorList>
    </citation>
    <scope>NUCLEOTIDE SEQUENCE [LARGE SCALE GENOMIC DNA]</scope>
    <source>
        <strain evidence="2 3">9Alg 56</strain>
    </source>
</reference>
<dbReference type="AlphaFoldDB" id="A0A6P1T2G9"/>
<protein>
    <submittedName>
        <fullName evidence="2">GSCFA family protein</fullName>
    </submittedName>
</protein>
<dbReference type="EMBL" id="CP046620">
    <property type="protein sequence ID" value="QHQ35666.1"/>
    <property type="molecule type" value="Genomic_DNA"/>
</dbReference>
<dbReference type="Pfam" id="PF08885">
    <property type="entry name" value="GSCFA"/>
    <property type="match status" value="1"/>
</dbReference>
<dbReference type="InterPro" id="IPR014982">
    <property type="entry name" value="GSCFA"/>
</dbReference>
<evidence type="ECO:0000259" key="1">
    <source>
        <dbReference type="Pfam" id="PF08885"/>
    </source>
</evidence>
<keyword evidence="3" id="KW-1185">Reference proteome</keyword>